<accession>A0A0B7AW12</accession>
<organism evidence="2">
    <name type="scientific">Arion vulgaris</name>
    <dbReference type="NCBI Taxonomy" id="1028688"/>
    <lineage>
        <taxon>Eukaryota</taxon>
        <taxon>Metazoa</taxon>
        <taxon>Spiralia</taxon>
        <taxon>Lophotrochozoa</taxon>
        <taxon>Mollusca</taxon>
        <taxon>Gastropoda</taxon>
        <taxon>Heterobranchia</taxon>
        <taxon>Euthyneura</taxon>
        <taxon>Panpulmonata</taxon>
        <taxon>Eupulmonata</taxon>
        <taxon>Stylommatophora</taxon>
        <taxon>Helicina</taxon>
        <taxon>Arionoidea</taxon>
        <taxon>Arionidae</taxon>
        <taxon>Arion</taxon>
    </lineage>
</organism>
<name>A0A0B7AW12_9EUPU</name>
<reference evidence="2" key="1">
    <citation type="submission" date="2014-12" db="EMBL/GenBank/DDBJ databases">
        <title>Insight into the proteome of Arion vulgaris.</title>
        <authorList>
            <person name="Aradska J."/>
            <person name="Bulat T."/>
            <person name="Smidak R."/>
            <person name="Sarate P."/>
            <person name="Gangsoo J."/>
            <person name="Sialana F."/>
            <person name="Bilban M."/>
            <person name="Lubec G."/>
        </authorList>
    </citation>
    <scope>NUCLEOTIDE SEQUENCE</scope>
    <source>
        <tissue evidence="2">Skin</tissue>
    </source>
</reference>
<evidence type="ECO:0000256" key="1">
    <source>
        <dbReference type="SAM" id="MobiDB-lite"/>
    </source>
</evidence>
<dbReference type="EMBL" id="HACG01037957">
    <property type="protein sequence ID" value="CEK84822.1"/>
    <property type="molecule type" value="Transcribed_RNA"/>
</dbReference>
<dbReference type="AlphaFoldDB" id="A0A0B7AW12"/>
<protein>
    <submittedName>
        <fullName evidence="2">Uncharacterized protein</fullName>
    </submittedName>
</protein>
<evidence type="ECO:0000313" key="3">
    <source>
        <dbReference type="EMBL" id="CEK84824.1"/>
    </source>
</evidence>
<sequence length="157" mass="17646">MATNQIHSTSQHQTGSSISLTGTPAVIEDSLKVELIDNQIAMADTYDNSNTDRFLQRMRTDLMYELRNIQHGERPVTGQSHREHLQQFMEKHMVGFNESTPTAQKGNNTPANVDSVEKHRPEAVLVEVQVVAELRPVSSILQSAAFRRHLENVVRGT</sequence>
<dbReference type="EMBL" id="HACG01037959">
    <property type="protein sequence ID" value="CEK84824.1"/>
    <property type="molecule type" value="Transcribed_RNA"/>
</dbReference>
<gene>
    <name evidence="2" type="primary">ORF144693</name>
    <name evidence="3" type="synonym">ORF144710</name>
</gene>
<feature type="region of interest" description="Disordered" evidence="1">
    <location>
        <begin position="1"/>
        <end position="21"/>
    </location>
</feature>
<evidence type="ECO:0000313" key="2">
    <source>
        <dbReference type="EMBL" id="CEK84822.1"/>
    </source>
</evidence>
<proteinExistence type="predicted"/>